<dbReference type="PATRIC" id="fig|1582439.9.peg.1209"/>
<proteinExistence type="predicted"/>
<evidence type="ECO:0000313" key="2">
    <source>
        <dbReference type="Proteomes" id="UP000032027"/>
    </source>
</evidence>
<dbReference type="Proteomes" id="UP000032027">
    <property type="component" value="Chromosome"/>
</dbReference>
<dbReference type="OrthoDB" id="3242at2157"/>
<dbReference type="STRING" id="1582439.NPIRD3C_1174"/>
<dbReference type="KEGG" id="nid:NPIRD3C_1174"/>
<protein>
    <recommendedName>
        <fullName evidence="3">Cyclase/dehydrase</fullName>
    </recommendedName>
</protein>
<accession>A0A0C5BVU0</accession>
<evidence type="ECO:0008006" key="3">
    <source>
        <dbReference type="Google" id="ProtNLM"/>
    </source>
</evidence>
<sequence>MNNFTLKRHSVLSQEQIFAISTDVKNFHLIMPDYFKSLDIIKQNNNEKIVYEKISFLGIPMKIKTRHVIKHPNIHEVHIFSGPTKGTRFIESYVKSGNGTIVTIDVHLNFNGILKLFSFLKSFVAKKMSQTMDDFIISAEKFHLSGTIQS</sequence>
<dbReference type="InterPro" id="IPR023393">
    <property type="entry name" value="START-like_dom_sf"/>
</dbReference>
<reference evidence="1 2" key="3">
    <citation type="journal article" date="2019" name="Int. J. Syst. Evol. Microbiol.">
        <title>Nitrosopumilus adriaticus sp. nov. and Nitrosopumilus piranensis sp. nov., two ammonia-oxidizing archaea from the Adriatic Sea and members of the class Nitrososphaeria.</title>
        <authorList>
            <person name="Bayer B."/>
            <person name="Vojvoda J."/>
            <person name="Reinthaler T."/>
            <person name="Reyes C."/>
            <person name="Pinto M."/>
            <person name="Herndl G.J."/>
        </authorList>
    </citation>
    <scope>NUCLEOTIDE SEQUENCE [LARGE SCALE GENOMIC DNA]</scope>
    <source>
        <strain evidence="1 2">D3C</strain>
    </source>
</reference>
<evidence type="ECO:0000313" key="1">
    <source>
        <dbReference type="EMBL" id="AJM92386.1"/>
    </source>
</evidence>
<dbReference type="Gene3D" id="3.30.530.20">
    <property type="match status" value="1"/>
</dbReference>
<name>A0A0C5BVU0_9ARCH</name>
<reference evidence="2" key="1">
    <citation type="submission" date="2015-02" db="EMBL/GenBank/DDBJ databases">
        <title>Characterization of two novel Thaumarchaeota isolated from the Northern Adriatic Sea.</title>
        <authorList>
            <person name="Bayer B."/>
            <person name="Vojvoda J."/>
            <person name="Offre P."/>
            <person name="Srivastava A."/>
            <person name="Elisabeth N."/>
            <person name="Garcia J.A.L."/>
            <person name="Schleper C."/>
            <person name="Herndl G.J."/>
        </authorList>
    </citation>
    <scope>NUCLEOTIDE SEQUENCE [LARGE SCALE GENOMIC DNA]</scope>
    <source>
        <strain evidence="2">D3C</strain>
    </source>
</reference>
<dbReference type="EMBL" id="CP010868">
    <property type="protein sequence ID" value="AJM92386.1"/>
    <property type="molecule type" value="Genomic_DNA"/>
</dbReference>
<keyword evidence="2" id="KW-1185">Reference proteome</keyword>
<dbReference type="AlphaFoldDB" id="A0A0C5BVU0"/>
<dbReference type="HOGENOM" id="CLU_148444_0_0_2"/>
<organism evidence="1 2">
    <name type="scientific">Nitrosopumilus piranensis</name>
    <dbReference type="NCBI Taxonomy" id="1582439"/>
    <lineage>
        <taxon>Archaea</taxon>
        <taxon>Nitrososphaerota</taxon>
        <taxon>Nitrososphaeria</taxon>
        <taxon>Nitrosopumilales</taxon>
        <taxon>Nitrosopumilaceae</taxon>
        <taxon>Nitrosopumilus</taxon>
    </lineage>
</organism>
<reference evidence="1 2" key="2">
    <citation type="journal article" date="2016" name="ISME J.">
        <title>Physiological and genomic characterization of two novel marine thaumarchaeal strains indicates niche differentiation.</title>
        <authorList>
            <person name="Bayer B."/>
            <person name="Vojvoda J."/>
            <person name="Offre P."/>
            <person name="Alves R.J."/>
            <person name="Elisabeth N.H."/>
            <person name="Garcia J.A."/>
            <person name="Volland J.M."/>
            <person name="Srivastava A."/>
            <person name="Schleper C."/>
            <person name="Herndl G.J."/>
        </authorList>
    </citation>
    <scope>NUCLEOTIDE SEQUENCE [LARGE SCALE GENOMIC DNA]</scope>
    <source>
        <strain evidence="1 2">D3C</strain>
    </source>
</reference>
<dbReference type="SUPFAM" id="SSF55961">
    <property type="entry name" value="Bet v1-like"/>
    <property type="match status" value="1"/>
</dbReference>
<gene>
    <name evidence="1" type="ORF">NPIRD3C_1174</name>
</gene>